<evidence type="ECO:0000256" key="1">
    <source>
        <dbReference type="SAM" id="Phobius"/>
    </source>
</evidence>
<keyword evidence="1" id="KW-1133">Transmembrane helix</keyword>
<keyword evidence="1" id="KW-0812">Transmembrane</keyword>
<dbReference type="Gene3D" id="1.20.144.10">
    <property type="entry name" value="Phosphatidic acid phosphatase type 2/haloperoxidase"/>
    <property type="match status" value="1"/>
</dbReference>
<dbReference type="Pfam" id="PF01569">
    <property type="entry name" value="PAP2"/>
    <property type="match status" value="1"/>
</dbReference>
<evidence type="ECO:0000313" key="3">
    <source>
        <dbReference type="EMBL" id="HJB58075.1"/>
    </source>
</evidence>
<name>A0A9D2MC26_9FIRM</name>
<feature type="transmembrane region" description="Helical" evidence="1">
    <location>
        <begin position="21"/>
        <end position="47"/>
    </location>
</feature>
<dbReference type="CDD" id="cd01610">
    <property type="entry name" value="PAP2_like"/>
    <property type="match status" value="1"/>
</dbReference>
<feature type="transmembrane region" description="Helical" evidence="1">
    <location>
        <begin position="109"/>
        <end position="138"/>
    </location>
</feature>
<reference evidence="3" key="2">
    <citation type="submission" date="2021-04" db="EMBL/GenBank/DDBJ databases">
        <authorList>
            <person name="Gilroy R."/>
        </authorList>
    </citation>
    <scope>NUCLEOTIDE SEQUENCE</scope>
    <source>
        <strain evidence="3">ChiHjej9B8-13557</strain>
    </source>
</reference>
<dbReference type="AlphaFoldDB" id="A0A9D2MC26"/>
<dbReference type="EMBL" id="DWXX01000002">
    <property type="protein sequence ID" value="HJB58075.1"/>
    <property type="molecule type" value="Genomic_DNA"/>
</dbReference>
<dbReference type="InterPro" id="IPR036938">
    <property type="entry name" value="PAP2/HPO_sf"/>
</dbReference>
<protein>
    <submittedName>
        <fullName evidence="3">Phosphatase PAP2 family protein</fullName>
    </submittedName>
</protein>
<sequence length="168" mass="17046">MRPQQYSKIYDWFTARPAALAALRLAGGALPAVFAGGYLLLLGLLAGRWAAGLDSMRPLARAVLAPAAAFAGGSGLRAALDFPRPYQQPGFTPLIPKGTRGRSFPSRHVLSGAAIAMAWLPVSPAASAALAALTALLAVQRVLAGVHAPADVLAGAAFGALIGALALL</sequence>
<keyword evidence="1" id="KW-0472">Membrane</keyword>
<reference evidence="3" key="1">
    <citation type="journal article" date="2021" name="PeerJ">
        <title>Extensive microbial diversity within the chicken gut microbiome revealed by metagenomics and culture.</title>
        <authorList>
            <person name="Gilroy R."/>
            <person name="Ravi A."/>
            <person name="Getino M."/>
            <person name="Pursley I."/>
            <person name="Horton D.L."/>
            <person name="Alikhan N.F."/>
            <person name="Baker D."/>
            <person name="Gharbi K."/>
            <person name="Hall N."/>
            <person name="Watson M."/>
            <person name="Adriaenssens E.M."/>
            <person name="Foster-Nyarko E."/>
            <person name="Jarju S."/>
            <person name="Secka A."/>
            <person name="Antonio M."/>
            <person name="Oren A."/>
            <person name="Chaudhuri R.R."/>
            <person name="La Ragione R."/>
            <person name="Hildebrand F."/>
            <person name="Pallen M.J."/>
        </authorList>
    </citation>
    <scope>NUCLEOTIDE SEQUENCE</scope>
    <source>
        <strain evidence="3">ChiHjej9B8-13557</strain>
    </source>
</reference>
<organism evidence="3 4">
    <name type="scientific">Candidatus Faecalibacterium faecipullorum</name>
    <dbReference type="NCBI Taxonomy" id="2838578"/>
    <lineage>
        <taxon>Bacteria</taxon>
        <taxon>Bacillati</taxon>
        <taxon>Bacillota</taxon>
        <taxon>Clostridia</taxon>
        <taxon>Eubacteriales</taxon>
        <taxon>Oscillospiraceae</taxon>
        <taxon>Faecalibacterium</taxon>
    </lineage>
</organism>
<gene>
    <name evidence="3" type="ORF">H9771_00155</name>
</gene>
<comment type="caution">
    <text evidence="3">The sequence shown here is derived from an EMBL/GenBank/DDBJ whole genome shotgun (WGS) entry which is preliminary data.</text>
</comment>
<feature type="transmembrane region" description="Helical" evidence="1">
    <location>
        <begin position="144"/>
        <end position="167"/>
    </location>
</feature>
<evidence type="ECO:0000313" key="4">
    <source>
        <dbReference type="Proteomes" id="UP000824211"/>
    </source>
</evidence>
<dbReference type="Proteomes" id="UP000824211">
    <property type="component" value="Unassembled WGS sequence"/>
</dbReference>
<proteinExistence type="predicted"/>
<dbReference type="SUPFAM" id="SSF48317">
    <property type="entry name" value="Acid phosphatase/Vanadium-dependent haloperoxidase"/>
    <property type="match status" value="1"/>
</dbReference>
<accession>A0A9D2MC26</accession>
<evidence type="ECO:0000259" key="2">
    <source>
        <dbReference type="Pfam" id="PF01569"/>
    </source>
</evidence>
<feature type="domain" description="Phosphatidic acid phosphatase type 2/haloperoxidase" evidence="2">
    <location>
        <begin position="62"/>
        <end position="166"/>
    </location>
</feature>
<dbReference type="InterPro" id="IPR000326">
    <property type="entry name" value="PAP2/HPO"/>
</dbReference>